<sequence>MCRREQPEVLRPVYSKSASECRPHPAGSTRRLPCCWQDGAWPCRPLPFCQSSPWFHTGPLPCPSLERLENCFQLISSKQRAVFWAPRPGVELSSQEGGHPPSAAGRSRAGGTTGSQCPDPSSEKRQRARSPQDSPSPTAPREWPHTSDLGAGAGWGESPGGSPAPPCPALSLSVPEWEVASTPSRAPARPGGSHSNGVCPAFLLQMYIALISLHALIMVGFHFLHCFEEDWTNLLQAYGLTREETAEARISLHEIKQPLKVSSTECSSFSPPTTVILLILLCFEGLLFLIFTSVMFGTQVHSICTDETGIERLQRKKQRRERRGSWKSVKETFGGDFSLNWFNPFSGPRHPKPLSDRDWVRQVSSVSDTENTETTTTTTEEPSEEPKNEAFVEVVDE</sequence>
<reference evidence="3" key="1">
    <citation type="submission" date="2019-05" db="EMBL/GenBank/DDBJ databases">
        <authorList>
            <person name="Zhang S."/>
            <person name="Liu J."/>
        </authorList>
    </citation>
    <scope>NUCLEOTIDE SEQUENCE [LARGE SCALE GENOMIC DNA]</scope>
</reference>
<feature type="transmembrane region" description="Helical" evidence="2">
    <location>
        <begin position="275"/>
        <end position="296"/>
    </location>
</feature>
<keyword evidence="4" id="KW-1185">Reference proteome</keyword>
<dbReference type="Ensembl" id="ENSBGRT00000047287.1">
    <property type="protein sequence ID" value="ENSBGRP00000040786.1"/>
    <property type="gene ID" value="ENSBGRG00000025573.1"/>
</dbReference>
<evidence type="ECO:0000313" key="3">
    <source>
        <dbReference type="Ensembl" id="ENSBGRP00000040786.1"/>
    </source>
</evidence>
<dbReference type="Proteomes" id="UP000694520">
    <property type="component" value="Chromosome 22"/>
</dbReference>
<name>A0A8B9YSQ3_BOSMU</name>
<protein>
    <submittedName>
        <fullName evidence="3">Uncharacterized protein</fullName>
    </submittedName>
</protein>
<dbReference type="AlphaFoldDB" id="A0A8B9YSQ3"/>
<dbReference type="GeneTree" id="ENSGT00940000155721"/>
<feature type="region of interest" description="Disordered" evidence="1">
    <location>
        <begin position="91"/>
        <end position="169"/>
    </location>
</feature>
<organism evidence="3 4">
    <name type="scientific">Bos mutus grunniens</name>
    <name type="common">Wild yak</name>
    <name type="synonym">Bos grunniens</name>
    <dbReference type="NCBI Taxonomy" id="30521"/>
    <lineage>
        <taxon>Eukaryota</taxon>
        <taxon>Metazoa</taxon>
        <taxon>Chordata</taxon>
        <taxon>Craniata</taxon>
        <taxon>Vertebrata</taxon>
        <taxon>Euteleostomi</taxon>
        <taxon>Mammalia</taxon>
        <taxon>Eutheria</taxon>
        <taxon>Laurasiatheria</taxon>
        <taxon>Artiodactyla</taxon>
        <taxon>Ruminantia</taxon>
        <taxon>Pecora</taxon>
        <taxon>Bovidae</taxon>
        <taxon>Bovinae</taxon>
        <taxon>Bos</taxon>
    </lineage>
</organism>
<feature type="region of interest" description="Disordered" evidence="1">
    <location>
        <begin position="350"/>
        <end position="397"/>
    </location>
</feature>
<keyword evidence="2" id="KW-0812">Transmembrane</keyword>
<keyword evidence="2" id="KW-1133">Transmembrane helix</keyword>
<reference evidence="3" key="3">
    <citation type="submission" date="2025-09" db="UniProtKB">
        <authorList>
            <consortium name="Ensembl"/>
        </authorList>
    </citation>
    <scope>IDENTIFICATION</scope>
</reference>
<feature type="transmembrane region" description="Helical" evidence="2">
    <location>
        <begin position="202"/>
        <end position="224"/>
    </location>
</feature>
<evidence type="ECO:0000313" key="4">
    <source>
        <dbReference type="Proteomes" id="UP000694520"/>
    </source>
</evidence>
<evidence type="ECO:0000256" key="2">
    <source>
        <dbReference type="SAM" id="Phobius"/>
    </source>
</evidence>
<keyword evidence="2" id="KW-0472">Membrane</keyword>
<proteinExistence type="predicted"/>
<evidence type="ECO:0000256" key="1">
    <source>
        <dbReference type="SAM" id="MobiDB-lite"/>
    </source>
</evidence>
<accession>A0A8B9YSQ3</accession>
<reference evidence="3" key="2">
    <citation type="submission" date="2025-08" db="UniProtKB">
        <authorList>
            <consortium name="Ensembl"/>
        </authorList>
    </citation>
    <scope>IDENTIFICATION</scope>
</reference>